<dbReference type="InterPro" id="IPR013949">
    <property type="entry name" value="Utp6"/>
</dbReference>
<dbReference type="Proteomes" id="UP000076842">
    <property type="component" value="Unassembled WGS sequence"/>
</dbReference>
<dbReference type="InParanoid" id="A0A165JZ40"/>
<evidence type="ECO:0000256" key="1">
    <source>
        <dbReference type="ARBA" id="ARBA00004604"/>
    </source>
</evidence>
<dbReference type="STRING" id="1353952.A0A165JZ40"/>
<dbReference type="GO" id="GO:0032040">
    <property type="term" value="C:small-subunit processome"/>
    <property type="evidence" value="ECO:0007669"/>
    <property type="project" value="TreeGrafter"/>
</dbReference>
<evidence type="ECO:0000313" key="8">
    <source>
        <dbReference type="Proteomes" id="UP000076842"/>
    </source>
</evidence>
<dbReference type="SMART" id="SM00386">
    <property type="entry name" value="HAT"/>
    <property type="match status" value="4"/>
</dbReference>
<gene>
    <name evidence="7" type="ORF">CALCODRAFT_426062</name>
</gene>
<dbReference type="OrthoDB" id="28112at2759"/>
<feature type="domain" description="U3 small nucleolar RNA-associated protein 6 N-terminal" evidence="6">
    <location>
        <begin position="9"/>
        <end position="91"/>
    </location>
</feature>
<keyword evidence="8" id="KW-1185">Reference proteome</keyword>
<dbReference type="InterPro" id="IPR003107">
    <property type="entry name" value="HAT"/>
</dbReference>
<sequence>MERVQYHQEQMLPELKDFVKKGIFSPAEVKEIIKRRTTFETSLVRRVADKADFLRYAQYEIGLEALRRKRLQRLKLPPSPPSISDYAIVRRQYYIFERAVRKFKADVSLWTEYIELARKNGARGLVGRLCARALQLHLNTPSIYVLAASHELAQGSPSSARSLLQRGLRFCPDAVELWTQYVKMELSYVEGLRRRRDVLGIQDEPDAAGRVNEAVSARQEVLNGAVVMTVMESAAKSLPTLDLFKSLLSLFESYPSPLAPNLTSHLLDLLQRALPSEPEACLMRATVAVESAFQKGALVDSLKAANESLMEDVSTLGVRMSQLYTQWVNLWARKLDERHGELVRDSQDVGTGTLLLTANRPNTFASVCDEFPDSRPRPRREKRLWSLPQDWLPSVIGNSTWLWLDAVSLCAMFPWWSMLFWP</sequence>
<dbReference type="Gene3D" id="1.25.40.10">
    <property type="entry name" value="Tetratricopeptide repeat domain"/>
    <property type="match status" value="1"/>
</dbReference>
<dbReference type="Pfam" id="PF13428">
    <property type="entry name" value="TPR_14"/>
    <property type="match status" value="1"/>
</dbReference>
<dbReference type="InterPro" id="IPR055347">
    <property type="entry name" value="UTP6_N"/>
</dbReference>
<evidence type="ECO:0000256" key="4">
    <source>
        <dbReference type="ARBA" id="ARBA00022737"/>
    </source>
</evidence>
<evidence type="ECO:0000256" key="2">
    <source>
        <dbReference type="ARBA" id="ARBA00010734"/>
    </source>
</evidence>
<keyword evidence="3" id="KW-0698">rRNA processing</keyword>
<evidence type="ECO:0000259" key="6">
    <source>
        <dbReference type="Pfam" id="PF08640"/>
    </source>
</evidence>
<dbReference type="Pfam" id="PF08640">
    <property type="entry name" value="U3_assoc_6"/>
    <property type="match status" value="1"/>
</dbReference>
<dbReference type="PANTHER" id="PTHR23271:SF1">
    <property type="entry name" value="U3 SMALL NUCLEOLAR RNA-ASSOCIATED PROTEIN 6 HOMOLOG"/>
    <property type="match status" value="1"/>
</dbReference>
<dbReference type="EMBL" id="KV423916">
    <property type="protein sequence ID" value="KZT62455.1"/>
    <property type="molecule type" value="Genomic_DNA"/>
</dbReference>
<dbReference type="InterPro" id="IPR011990">
    <property type="entry name" value="TPR-like_helical_dom_sf"/>
</dbReference>
<keyword evidence="5" id="KW-0539">Nucleus</keyword>
<reference evidence="7 8" key="1">
    <citation type="journal article" date="2016" name="Mol. Biol. Evol.">
        <title>Comparative Genomics of Early-Diverging Mushroom-Forming Fungi Provides Insights into the Origins of Lignocellulose Decay Capabilities.</title>
        <authorList>
            <person name="Nagy L.G."/>
            <person name="Riley R."/>
            <person name="Tritt A."/>
            <person name="Adam C."/>
            <person name="Daum C."/>
            <person name="Floudas D."/>
            <person name="Sun H."/>
            <person name="Yadav J.S."/>
            <person name="Pangilinan J."/>
            <person name="Larsson K.H."/>
            <person name="Matsuura K."/>
            <person name="Barry K."/>
            <person name="Labutti K."/>
            <person name="Kuo R."/>
            <person name="Ohm R.A."/>
            <person name="Bhattacharya S.S."/>
            <person name="Shirouzu T."/>
            <person name="Yoshinaga Y."/>
            <person name="Martin F.M."/>
            <person name="Grigoriev I.V."/>
            <person name="Hibbett D.S."/>
        </authorList>
    </citation>
    <scope>NUCLEOTIDE SEQUENCE [LARGE SCALE GENOMIC DNA]</scope>
    <source>
        <strain evidence="7 8">HHB12733</strain>
    </source>
</reference>
<evidence type="ECO:0000313" key="7">
    <source>
        <dbReference type="EMBL" id="KZT62455.1"/>
    </source>
</evidence>
<dbReference type="GO" id="GO:0034388">
    <property type="term" value="C:Pwp2p-containing subcomplex of 90S preribosome"/>
    <property type="evidence" value="ECO:0007669"/>
    <property type="project" value="TreeGrafter"/>
</dbReference>
<evidence type="ECO:0000256" key="3">
    <source>
        <dbReference type="ARBA" id="ARBA00022552"/>
    </source>
</evidence>
<protein>
    <recommendedName>
        <fullName evidence="6">U3 small nucleolar RNA-associated protein 6 N-terminal domain-containing protein</fullName>
    </recommendedName>
</protein>
<dbReference type="SUPFAM" id="SSF48452">
    <property type="entry name" value="TPR-like"/>
    <property type="match status" value="1"/>
</dbReference>
<keyword evidence="4" id="KW-0677">Repeat</keyword>
<dbReference type="GO" id="GO:0000462">
    <property type="term" value="P:maturation of SSU-rRNA from tricistronic rRNA transcript (SSU-rRNA, 5.8S rRNA, LSU-rRNA)"/>
    <property type="evidence" value="ECO:0007669"/>
    <property type="project" value="InterPro"/>
</dbReference>
<dbReference type="AlphaFoldDB" id="A0A165JZ40"/>
<comment type="similarity">
    <text evidence="2">Belongs to the UTP6 family.</text>
</comment>
<dbReference type="PANTHER" id="PTHR23271">
    <property type="entry name" value="HEPATOCELLULAR CARCINOMA-ASSOCIATED ANTIGEN 66"/>
    <property type="match status" value="1"/>
</dbReference>
<proteinExistence type="inferred from homology"/>
<name>A0A165JZ40_9BASI</name>
<dbReference type="GO" id="GO:0030515">
    <property type="term" value="F:snoRNA binding"/>
    <property type="evidence" value="ECO:0007669"/>
    <property type="project" value="InterPro"/>
</dbReference>
<evidence type="ECO:0000256" key="5">
    <source>
        <dbReference type="ARBA" id="ARBA00023242"/>
    </source>
</evidence>
<comment type="subcellular location">
    <subcellularLocation>
        <location evidence="1">Nucleus</location>
        <location evidence="1">Nucleolus</location>
    </subcellularLocation>
</comment>
<organism evidence="7 8">
    <name type="scientific">Calocera cornea HHB12733</name>
    <dbReference type="NCBI Taxonomy" id="1353952"/>
    <lineage>
        <taxon>Eukaryota</taxon>
        <taxon>Fungi</taxon>
        <taxon>Dikarya</taxon>
        <taxon>Basidiomycota</taxon>
        <taxon>Agaricomycotina</taxon>
        <taxon>Dacrymycetes</taxon>
        <taxon>Dacrymycetales</taxon>
        <taxon>Dacrymycetaceae</taxon>
        <taxon>Calocera</taxon>
    </lineage>
</organism>
<accession>A0A165JZ40</accession>